<accession>A0A7X6RHD0</accession>
<gene>
    <name evidence="2" type="ORF">HGA07_07220</name>
</gene>
<dbReference type="RefSeq" id="WP_040723016.1">
    <property type="nucleotide sequence ID" value="NZ_CAWPHS010000045.1"/>
</dbReference>
<feature type="compositionally biased region" description="Pro residues" evidence="1">
    <location>
        <begin position="234"/>
        <end position="243"/>
    </location>
</feature>
<sequence length="243" mass="24845">MAPQSAQSRSTGQILQHTAVVLAGMASIGLTVTAGTYIVNQMGGAGLPAVIGSGDRNDTKDPAAEPDRPDLPVVTPRSWGLAAESRQFPIASVAPATVSARPAPAVTEGDGSTPTAAAHSRGLGGRLNLTGDTFVGANLARTQQHSLTVTFDTNVPAALGATAAPERTGDPAITEFRTDFDVRSGEFSVAMTDPLLGRHDVQVQRHARPAQLPADHPQQVRSDDTGAAIDASAPTPPAEPAPA</sequence>
<feature type="region of interest" description="Disordered" evidence="1">
    <location>
        <begin position="50"/>
        <end position="73"/>
    </location>
</feature>
<dbReference type="EMBL" id="JAAXPE010000005">
    <property type="protein sequence ID" value="NKY85414.1"/>
    <property type="molecule type" value="Genomic_DNA"/>
</dbReference>
<evidence type="ECO:0000256" key="1">
    <source>
        <dbReference type="SAM" id="MobiDB-lite"/>
    </source>
</evidence>
<organism evidence="2 3">
    <name type="scientific">Nocardia veterana</name>
    <dbReference type="NCBI Taxonomy" id="132249"/>
    <lineage>
        <taxon>Bacteria</taxon>
        <taxon>Bacillati</taxon>
        <taxon>Actinomycetota</taxon>
        <taxon>Actinomycetes</taxon>
        <taxon>Mycobacteriales</taxon>
        <taxon>Nocardiaceae</taxon>
        <taxon>Nocardia</taxon>
    </lineage>
</organism>
<reference evidence="2 3" key="1">
    <citation type="submission" date="2020-04" db="EMBL/GenBank/DDBJ databases">
        <title>MicrobeNet Type strains.</title>
        <authorList>
            <person name="Nicholson A.C."/>
        </authorList>
    </citation>
    <scope>NUCLEOTIDE SEQUENCE [LARGE SCALE GENOMIC DNA]</scope>
    <source>
        <strain evidence="2 3">DSM 44445</strain>
    </source>
</reference>
<feature type="region of interest" description="Disordered" evidence="1">
    <location>
        <begin position="207"/>
        <end position="243"/>
    </location>
</feature>
<protein>
    <submittedName>
        <fullName evidence="2">Uncharacterized protein</fullName>
    </submittedName>
</protein>
<feature type="compositionally biased region" description="Basic and acidic residues" evidence="1">
    <location>
        <begin position="55"/>
        <end position="70"/>
    </location>
</feature>
<dbReference type="AlphaFoldDB" id="A0A7X6RHD0"/>
<keyword evidence="3" id="KW-1185">Reference proteome</keyword>
<name>A0A7X6RHD0_9NOCA</name>
<dbReference type="Proteomes" id="UP000523447">
    <property type="component" value="Unassembled WGS sequence"/>
</dbReference>
<evidence type="ECO:0000313" key="2">
    <source>
        <dbReference type="EMBL" id="NKY85414.1"/>
    </source>
</evidence>
<comment type="caution">
    <text evidence="2">The sequence shown here is derived from an EMBL/GenBank/DDBJ whole genome shotgun (WGS) entry which is preliminary data.</text>
</comment>
<evidence type="ECO:0000313" key="3">
    <source>
        <dbReference type="Proteomes" id="UP000523447"/>
    </source>
</evidence>
<proteinExistence type="predicted"/>